<keyword evidence="1" id="KW-0812">Transmembrane</keyword>
<organism evidence="2 3">
    <name type="scientific">Meganyctiphanes norvegica</name>
    <name type="common">Northern krill</name>
    <name type="synonym">Thysanopoda norvegica</name>
    <dbReference type="NCBI Taxonomy" id="48144"/>
    <lineage>
        <taxon>Eukaryota</taxon>
        <taxon>Metazoa</taxon>
        <taxon>Ecdysozoa</taxon>
        <taxon>Arthropoda</taxon>
        <taxon>Crustacea</taxon>
        <taxon>Multicrustacea</taxon>
        <taxon>Malacostraca</taxon>
        <taxon>Eumalacostraca</taxon>
        <taxon>Eucarida</taxon>
        <taxon>Euphausiacea</taxon>
        <taxon>Euphausiidae</taxon>
        <taxon>Meganyctiphanes</taxon>
    </lineage>
</organism>
<proteinExistence type="predicted"/>
<feature type="transmembrane region" description="Helical" evidence="1">
    <location>
        <begin position="102"/>
        <end position="122"/>
    </location>
</feature>
<reference evidence="2 3" key="1">
    <citation type="submission" date="2024-05" db="EMBL/GenBank/DDBJ databases">
        <authorList>
            <person name="Wallberg A."/>
        </authorList>
    </citation>
    <scope>NUCLEOTIDE SEQUENCE [LARGE SCALE GENOMIC DNA]</scope>
</reference>
<feature type="transmembrane region" description="Helical" evidence="1">
    <location>
        <begin position="77"/>
        <end position="96"/>
    </location>
</feature>
<keyword evidence="1" id="KW-1133">Transmembrane helix</keyword>
<sequence>MPFLDGCCCCPGLKSETSLIAVFKSFFSLICGLYISFSIKPLIKFTQDQISAMRETHDFVPTSDESQFILSVAKSKISFIIIYCILMFIVATTLYVGNFKDANSLMIPFIVMGFLVSAGIVIERVLDVWGCRQLCSVIRFPWSLCVCAFIEHFYTTLVVVSRYQELNSKRCKHCRYLPRNVYITDVKAQKISKSMNNNDNTKVKWTIKWPTPVVTPKYV</sequence>
<dbReference type="AlphaFoldDB" id="A0AAV2SPL8"/>
<dbReference type="EMBL" id="CAXKWB010111491">
    <property type="protein sequence ID" value="CAL4233252.1"/>
    <property type="molecule type" value="Genomic_DNA"/>
</dbReference>
<evidence type="ECO:0000256" key="1">
    <source>
        <dbReference type="SAM" id="Phobius"/>
    </source>
</evidence>
<gene>
    <name evidence="2" type="ORF">MNOR_LOCUS39917</name>
</gene>
<accession>A0AAV2SPL8</accession>
<keyword evidence="3" id="KW-1185">Reference proteome</keyword>
<dbReference type="Proteomes" id="UP001497623">
    <property type="component" value="Unassembled WGS sequence"/>
</dbReference>
<dbReference type="PANTHER" id="PTHR36694">
    <property type="entry name" value="PASIFLORA 1, ISOFORM A-RELATED"/>
    <property type="match status" value="1"/>
</dbReference>
<keyword evidence="1" id="KW-0472">Membrane</keyword>
<name>A0AAV2SPL8_MEGNR</name>
<comment type="caution">
    <text evidence="2">The sequence shown here is derived from an EMBL/GenBank/DDBJ whole genome shotgun (WGS) entry which is preliminary data.</text>
</comment>
<dbReference type="PANTHER" id="PTHR36694:SF11">
    <property type="entry name" value="LP21121P-RELATED"/>
    <property type="match status" value="1"/>
</dbReference>
<evidence type="ECO:0000313" key="3">
    <source>
        <dbReference type="Proteomes" id="UP001497623"/>
    </source>
</evidence>
<evidence type="ECO:0000313" key="2">
    <source>
        <dbReference type="EMBL" id="CAL4233252.1"/>
    </source>
</evidence>
<protein>
    <submittedName>
        <fullName evidence="2">Uncharacterized protein</fullName>
    </submittedName>
</protein>
<feature type="transmembrane region" description="Helical" evidence="1">
    <location>
        <begin position="21"/>
        <end position="43"/>
    </location>
</feature>